<keyword evidence="2" id="KW-0732">Signal</keyword>
<evidence type="ECO:0008006" key="5">
    <source>
        <dbReference type="Google" id="ProtNLM"/>
    </source>
</evidence>
<dbReference type="EMBL" id="DAKRPA010000130">
    <property type="protein sequence ID" value="DAZ97605.1"/>
    <property type="molecule type" value="Genomic_DNA"/>
</dbReference>
<evidence type="ECO:0000256" key="1">
    <source>
        <dbReference type="SAM" id="MobiDB-lite"/>
    </source>
</evidence>
<feature type="chain" id="PRO_5044022219" description="Chitin-binding type-4 domain-containing protein" evidence="2">
    <location>
        <begin position="22"/>
        <end position="286"/>
    </location>
</feature>
<gene>
    <name evidence="3" type="ORF">N0F65_002224</name>
</gene>
<proteinExistence type="predicted"/>
<evidence type="ECO:0000313" key="3">
    <source>
        <dbReference type="EMBL" id="DAZ97605.1"/>
    </source>
</evidence>
<feature type="signal peptide" evidence="2">
    <location>
        <begin position="1"/>
        <end position="21"/>
    </location>
</feature>
<reference evidence="3" key="2">
    <citation type="journal article" date="2023" name="Microbiol Resour">
        <title>Decontamination and Annotation of the Draft Genome Sequence of the Oomycete Lagenidium giganteum ARSEF 373.</title>
        <authorList>
            <person name="Morgan W.R."/>
            <person name="Tartar A."/>
        </authorList>
    </citation>
    <scope>NUCLEOTIDE SEQUENCE</scope>
    <source>
        <strain evidence="3">ARSEF 373</strain>
    </source>
</reference>
<name>A0AAV2YU25_9STRA</name>
<evidence type="ECO:0000313" key="4">
    <source>
        <dbReference type="Proteomes" id="UP001146120"/>
    </source>
</evidence>
<accession>A0AAV2YU25</accession>
<dbReference type="AlphaFoldDB" id="A0AAV2YU25"/>
<feature type="compositionally biased region" description="Pro residues" evidence="1">
    <location>
        <begin position="210"/>
        <end position="225"/>
    </location>
</feature>
<evidence type="ECO:0000256" key="2">
    <source>
        <dbReference type="SAM" id="SignalP"/>
    </source>
</evidence>
<dbReference type="Proteomes" id="UP001146120">
    <property type="component" value="Unassembled WGS sequence"/>
</dbReference>
<reference evidence="3" key="1">
    <citation type="submission" date="2022-11" db="EMBL/GenBank/DDBJ databases">
        <authorList>
            <person name="Morgan W.R."/>
            <person name="Tartar A."/>
        </authorList>
    </citation>
    <scope>NUCLEOTIDE SEQUENCE</scope>
    <source>
        <strain evidence="3">ARSEF 373</strain>
    </source>
</reference>
<keyword evidence="4" id="KW-1185">Reference proteome</keyword>
<protein>
    <recommendedName>
        <fullName evidence="5">Chitin-binding type-4 domain-containing protein</fullName>
    </recommendedName>
</protein>
<sequence>MLRSKSLVLCLAMVLPTMISAHGTMTVPKVVFKDPDNKDAPSVSINGGQAGPYTGNDVLRDLADKHGSKCGNTDANAPVQPIPADGMVSFEITAMHIGPCELWLDNEKVVSAKECKEVFPKTKVDFSKCKSGKCQLRWVWLATHNSPWEIFDNCANVGGGGGSGDSTTKPSTAPSPSPSSSPSSSPSMNPSPAPRPEPVGPVAPKTTAPAPAPGPKPGPVAPETPKPSSSNKPDGKPTLSPDTPGTVRPADPDAGKKYRAKRGATSEWCEANCKDQFCPEDFCEPM</sequence>
<feature type="compositionally biased region" description="Pro residues" evidence="1">
    <location>
        <begin position="189"/>
        <end position="201"/>
    </location>
</feature>
<feature type="region of interest" description="Disordered" evidence="1">
    <location>
        <begin position="159"/>
        <end position="266"/>
    </location>
</feature>
<comment type="caution">
    <text evidence="3">The sequence shown here is derived from an EMBL/GenBank/DDBJ whole genome shotgun (WGS) entry which is preliminary data.</text>
</comment>
<organism evidence="3 4">
    <name type="scientific">Lagenidium giganteum</name>
    <dbReference type="NCBI Taxonomy" id="4803"/>
    <lineage>
        <taxon>Eukaryota</taxon>
        <taxon>Sar</taxon>
        <taxon>Stramenopiles</taxon>
        <taxon>Oomycota</taxon>
        <taxon>Peronosporomycetes</taxon>
        <taxon>Pythiales</taxon>
        <taxon>Pythiaceae</taxon>
    </lineage>
</organism>